<evidence type="ECO:0000256" key="8">
    <source>
        <dbReference type="ARBA" id="ARBA00022603"/>
    </source>
</evidence>
<comment type="subunit">
    <text evidence="4 15 17">Homodimer.</text>
</comment>
<dbReference type="InterPro" id="IPR029028">
    <property type="entry name" value="Alpha/beta_knot_MTases"/>
</dbReference>
<evidence type="ECO:0000256" key="12">
    <source>
        <dbReference type="ARBA" id="ARBA00029736"/>
    </source>
</evidence>
<comment type="subcellular location">
    <subcellularLocation>
        <location evidence="2 15 17">Cytoplasm</location>
    </subcellularLocation>
</comment>
<evidence type="ECO:0000256" key="3">
    <source>
        <dbReference type="ARBA" id="ARBA00007630"/>
    </source>
</evidence>
<evidence type="ECO:0000256" key="16">
    <source>
        <dbReference type="PIRSR" id="PIRSR000386-1"/>
    </source>
</evidence>
<evidence type="ECO:0000256" key="4">
    <source>
        <dbReference type="ARBA" id="ARBA00011738"/>
    </source>
</evidence>
<evidence type="ECO:0000256" key="11">
    <source>
        <dbReference type="ARBA" id="ARBA00022694"/>
    </source>
</evidence>
<evidence type="ECO:0000256" key="9">
    <source>
        <dbReference type="ARBA" id="ARBA00022679"/>
    </source>
</evidence>
<dbReference type="GO" id="GO:0052906">
    <property type="term" value="F:tRNA (guanine(37)-N1)-methyltransferase activity"/>
    <property type="evidence" value="ECO:0007669"/>
    <property type="project" value="UniProtKB-UniRule"/>
</dbReference>
<evidence type="ECO:0000256" key="18">
    <source>
        <dbReference type="SAM" id="MobiDB-lite"/>
    </source>
</evidence>
<dbReference type="NCBIfam" id="NF000648">
    <property type="entry name" value="PRK00026.1"/>
    <property type="match status" value="1"/>
</dbReference>
<dbReference type="HAMAP" id="MF_00605">
    <property type="entry name" value="TrmD"/>
    <property type="match status" value="1"/>
</dbReference>
<evidence type="ECO:0000256" key="5">
    <source>
        <dbReference type="ARBA" id="ARBA00012807"/>
    </source>
</evidence>
<keyword evidence="7 15" id="KW-0963">Cytoplasm</keyword>
<comment type="function">
    <text evidence="1 15 17">Specifically methylates guanosine-37 in various tRNAs.</text>
</comment>
<dbReference type="Pfam" id="PF01746">
    <property type="entry name" value="tRNA_m1G_MT"/>
    <property type="match status" value="1"/>
</dbReference>
<feature type="compositionally biased region" description="Low complexity" evidence="18">
    <location>
        <begin position="220"/>
        <end position="235"/>
    </location>
</feature>
<dbReference type="NCBIfam" id="TIGR00088">
    <property type="entry name" value="trmD"/>
    <property type="match status" value="1"/>
</dbReference>
<dbReference type="SUPFAM" id="SSF75217">
    <property type="entry name" value="alpha/beta knot"/>
    <property type="match status" value="1"/>
</dbReference>
<dbReference type="InterPro" id="IPR016009">
    <property type="entry name" value="tRNA_MeTrfase_TRMD/TRM10"/>
</dbReference>
<feature type="binding site" evidence="15 16">
    <location>
        <begin position="130"/>
        <end position="135"/>
    </location>
    <ligand>
        <name>S-adenosyl-L-methionine</name>
        <dbReference type="ChEBI" id="CHEBI:59789"/>
    </ligand>
</feature>
<comment type="catalytic activity">
    <reaction evidence="14 15 17">
        <text>guanosine(37) in tRNA + S-adenosyl-L-methionine = N(1)-methylguanosine(37) in tRNA + S-adenosyl-L-homocysteine + H(+)</text>
        <dbReference type="Rhea" id="RHEA:36899"/>
        <dbReference type="Rhea" id="RHEA-COMP:10145"/>
        <dbReference type="Rhea" id="RHEA-COMP:10147"/>
        <dbReference type="ChEBI" id="CHEBI:15378"/>
        <dbReference type="ChEBI" id="CHEBI:57856"/>
        <dbReference type="ChEBI" id="CHEBI:59789"/>
        <dbReference type="ChEBI" id="CHEBI:73542"/>
        <dbReference type="ChEBI" id="CHEBI:74269"/>
        <dbReference type="EC" id="2.1.1.228"/>
    </reaction>
</comment>
<name>A0A6J4KAX8_9BACT</name>
<evidence type="ECO:0000256" key="1">
    <source>
        <dbReference type="ARBA" id="ARBA00002634"/>
    </source>
</evidence>
<proteinExistence type="inferred from homology"/>
<dbReference type="AlphaFoldDB" id="A0A6J4KAX8"/>
<evidence type="ECO:0000256" key="14">
    <source>
        <dbReference type="ARBA" id="ARBA00047783"/>
    </source>
</evidence>
<evidence type="ECO:0000256" key="10">
    <source>
        <dbReference type="ARBA" id="ARBA00022691"/>
    </source>
</evidence>
<keyword evidence="9 15" id="KW-0808">Transferase</keyword>
<keyword evidence="11 15" id="KW-0819">tRNA processing</keyword>
<evidence type="ECO:0000256" key="13">
    <source>
        <dbReference type="ARBA" id="ARBA00033392"/>
    </source>
</evidence>
<sequence length="235" mass="25145">MLQVNIVTIFPDFFAGPLALSIPARAAAAGAVRYTVVDLRDHTHDRHRTVDDYPYGGGPGMVMKPAPFFEAVEALGARAPIVLLSPRGRLFGHADAVRLAAGSEVTFLCGHYKDVDQRVADHLATEELSLGDFVLSGGEPAALAMVDAIVRLLPGAMSDLESARTDSFFGRGLSGPSYTRPPEYRGLAVPPVLLSGDHQRIARWRESEGERLSAARREAALPVEQAAPAAPAQPR</sequence>
<dbReference type="InterPro" id="IPR023148">
    <property type="entry name" value="tRNA_m1G_MeTrfase_C_sf"/>
</dbReference>
<keyword evidence="10 15" id="KW-0949">S-adenosyl-L-methionine</keyword>
<evidence type="ECO:0000256" key="17">
    <source>
        <dbReference type="RuleBase" id="RU003464"/>
    </source>
</evidence>
<protein>
    <recommendedName>
        <fullName evidence="6 15">tRNA (guanine-N(1)-)-methyltransferase</fullName>
        <ecNumber evidence="5 15">2.1.1.228</ecNumber>
    </recommendedName>
    <alternativeName>
        <fullName evidence="12 15">M1G-methyltransferase</fullName>
    </alternativeName>
    <alternativeName>
        <fullName evidence="13 15">tRNA [GM37] methyltransferase</fullName>
    </alternativeName>
</protein>
<reference evidence="20" key="1">
    <citation type="submission" date="2020-02" db="EMBL/GenBank/DDBJ databases">
        <authorList>
            <person name="Meier V. D."/>
        </authorList>
    </citation>
    <scope>NUCLEOTIDE SEQUENCE</scope>
    <source>
        <strain evidence="20">AVDCRST_MAG40</strain>
    </source>
</reference>
<dbReference type="PANTHER" id="PTHR46417">
    <property type="entry name" value="TRNA (GUANINE-N(1)-)-METHYLTRANSFERASE"/>
    <property type="match status" value="1"/>
</dbReference>
<dbReference type="EC" id="2.1.1.228" evidence="5 15"/>
<feature type="domain" description="tRNA methyltransferase TRMD/TRM10-type" evidence="19">
    <location>
        <begin position="2"/>
        <end position="217"/>
    </location>
</feature>
<organism evidence="20">
    <name type="scientific">uncultured Gemmatimonadaceae bacterium</name>
    <dbReference type="NCBI Taxonomy" id="246130"/>
    <lineage>
        <taxon>Bacteria</taxon>
        <taxon>Pseudomonadati</taxon>
        <taxon>Gemmatimonadota</taxon>
        <taxon>Gemmatimonadia</taxon>
        <taxon>Gemmatimonadales</taxon>
        <taxon>Gemmatimonadaceae</taxon>
        <taxon>environmental samples</taxon>
    </lineage>
</organism>
<evidence type="ECO:0000256" key="6">
    <source>
        <dbReference type="ARBA" id="ARBA00014679"/>
    </source>
</evidence>
<dbReference type="InterPro" id="IPR029026">
    <property type="entry name" value="tRNA_m1G_MTases_N"/>
</dbReference>
<feature type="binding site" evidence="15 16">
    <location>
        <position position="110"/>
    </location>
    <ligand>
        <name>S-adenosyl-L-methionine</name>
        <dbReference type="ChEBI" id="CHEBI:59789"/>
    </ligand>
</feature>
<evidence type="ECO:0000259" key="19">
    <source>
        <dbReference type="Pfam" id="PF01746"/>
    </source>
</evidence>
<feature type="region of interest" description="Disordered" evidence="18">
    <location>
        <begin position="205"/>
        <end position="235"/>
    </location>
</feature>
<keyword evidence="8 15" id="KW-0489">Methyltransferase</keyword>
<evidence type="ECO:0000256" key="7">
    <source>
        <dbReference type="ARBA" id="ARBA00022490"/>
    </source>
</evidence>
<dbReference type="GO" id="GO:0002939">
    <property type="term" value="P:tRNA N1-guanine methylation"/>
    <property type="evidence" value="ECO:0007669"/>
    <property type="project" value="TreeGrafter"/>
</dbReference>
<evidence type="ECO:0000256" key="2">
    <source>
        <dbReference type="ARBA" id="ARBA00004496"/>
    </source>
</evidence>
<dbReference type="CDD" id="cd18080">
    <property type="entry name" value="TrmD-like"/>
    <property type="match status" value="1"/>
</dbReference>
<gene>
    <name evidence="15" type="primary">trmD</name>
    <name evidence="20" type="ORF">AVDCRST_MAG40-340</name>
</gene>
<comment type="similarity">
    <text evidence="3 15 17">Belongs to the RNA methyltransferase TrmD family.</text>
</comment>
<evidence type="ECO:0000313" key="20">
    <source>
        <dbReference type="EMBL" id="CAA9300777.1"/>
    </source>
</evidence>
<dbReference type="PANTHER" id="PTHR46417:SF1">
    <property type="entry name" value="TRNA (GUANINE-N(1)-)-METHYLTRANSFERASE"/>
    <property type="match status" value="1"/>
</dbReference>
<dbReference type="Gene3D" id="1.10.1270.20">
    <property type="entry name" value="tRNA(m1g37)methyltransferase, domain 2"/>
    <property type="match status" value="1"/>
</dbReference>
<dbReference type="InterPro" id="IPR002649">
    <property type="entry name" value="tRNA_m1G_MeTrfase_TrmD"/>
</dbReference>
<dbReference type="GO" id="GO:0005829">
    <property type="term" value="C:cytosol"/>
    <property type="evidence" value="ECO:0007669"/>
    <property type="project" value="TreeGrafter"/>
</dbReference>
<dbReference type="EMBL" id="CADCTX010000097">
    <property type="protein sequence ID" value="CAA9300777.1"/>
    <property type="molecule type" value="Genomic_DNA"/>
</dbReference>
<accession>A0A6J4KAX8</accession>
<dbReference type="Gene3D" id="3.40.1280.10">
    <property type="match status" value="1"/>
</dbReference>
<evidence type="ECO:0000256" key="15">
    <source>
        <dbReference type="HAMAP-Rule" id="MF_00605"/>
    </source>
</evidence>
<dbReference type="PIRSF" id="PIRSF000386">
    <property type="entry name" value="tRNA_mtase"/>
    <property type="match status" value="1"/>
</dbReference>
<feature type="compositionally biased region" description="Basic and acidic residues" evidence="18">
    <location>
        <begin position="205"/>
        <end position="219"/>
    </location>
</feature>